<accession>A0A5C8KXF6</accession>
<keyword evidence="2" id="KW-0238">DNA-binding</keyword>
<reference evidence="2 3" key="1">
    <citation type="submission" date="2019-08" db="EMBL/GenBank/DDBJ databases">
        <authorList>
            <person name="Karlyshev A.V."/>
        </authorList>
    </citation>
    <scope>NUCLEOTIDE SEQUENCE [LARGE SCALE GENOMIC DNA]</scope>
    <source>
        <strain evidence="2 3">Alg18-2.2</strain>
    </source>
</reference>
<proteinExistence type="predicted"/>
<dbReference type="GO" id="GO:0015628">
    <property type="term" value="P:protein secretion by the type II secretion system"/>
    <property type="evidence" value="ECO:0007669"/>
    <property type="project" value="TreeGrafter"/>
</dbReference>
<keyword evidence="1" id="KW-0732">Signal</keyword>
<organism evidence="2 3">
    <name type="scientific">Alkalisalibacterium limincola</name>
    <dbReference type="NCBI Taxonomy" id="2699169"/>
    <lineage>
        <taxon>Bacteria</taxon>
        <taxon>Pseudomonadati</taxon>
        <taxon>Pseudomonadota</taxon>
        <taxon>Gammaproteobacteria</taxon>
        <taxon>Lysobacterales</taxon>
        <taxon>Lysobacteraceae</taxon>
        <taxon>Alkalisalibacterium</taxon>
    </lineage>
</organism>
<dbReference type="SUPFAM" id="SSF47781">
    <property type="entry name" value="RuvA domain 2-like"/>
    <property type="match status" value="1"/>
</dbReference>
<dbReference type="NCBIfam" id="TIGR00426">
    <property type="entry name" value="competence protein ComEA helix-hairpin-helix repeat region"/>
    <property type="match status" value="1"/>
</dbReference>
<dbReference type="InterPro" id="IPR010994">
    <property type="entry name" value="RuvA_2-like"/>
</dbReference>
<dbReference type="InterPro" id="IPR051675">
    <property type="entry name" value="Endo/Exo/Phosphatase_dom_1"/>
</dbReference>
<sequence>MKSILILARAAVLSLLVSAGAFAADVVDINRAGAEELAQVLVGVGPAKAEAIVEHRERNGDFRSAEELAEVRGIGLALVERNIDRIEVGAARRASRGRED</sequence>
<keyword evidence="3" id="KW-1185">Reference proteome</keyword>
<evidence type="ECO:0000256" key="1">
    <source>
        <dbReference type="SAM" id="SignalP"/>
    </source>
</evidence>
<dbReference type="OrthoDB" id="7510573at2"/>
<dbReference type="Gene3D" id="1.10.150.280">
    <property type="entry name" value="AF1531-like domain"/>
    <property type="match status" value="1"/>
</dbReference>
<dbReference type="RefSeq" id="WP_147891008.1">
    <property type="nucleotide sequence ID" value="NZ_VRTS01000002.1"/>
</dbReference>
<comment type="caution">
    <text evidence="2">The sequence shown here is derived from an EMBL/GenBank/DDBJ whole genome shotgun (WGS) entry which is preliminary data.</text>
</comment>
<dbReference type="PANTHER" id="PTHR21180:SF32">
    <property type="entry name" value="ENDONUCLEASE_EXONUCLEASE_PHOSPHATASE FAMILY DOMAIN-CONTAINING PROTEIN 1"/>
    <property type="match status" value="1"/>
</dbReference>
<protein>
    <submittedName>
        <fullName evidence="2">ComEA family DNA-binding protein</fullName>
    </submittedName>
</protein>
<dbReference type="EMBL" id="VRTS01000002">
    <property type="protein sequence ID" value="TXK65088.1"/>
    <property type="molecule type" value="Genomic_DNA"/>
</dbReference>
<evidence type="ECO:0000313" key="3">
    <source>
        <dbReference type="Proteomes" id="UP000321248"/>
    </source>
</evidence>
<dbReference type="Proteomes" id="UP000321248">
    <property type="component" value="Unassembled WGS sequence"/>
</dbReference>
<dbReference type="InterPro" id="IPR004509">
    <property type="entry name" value="Competence_ComEA_HhH"/>
</dbReference>
<dbReference type="GO" id="GO:0003677">
    <property type="term" value="F:DNA binding"/>
    <property type="evidence" value="ECO:0007669"/>
    <property type="project" value="UniProtKB-KW"/>
</dbReference>
<name>A0A5C8KXF6_9GAMM</name>
<feature type="chain" id="PRO_5023000792" evidence="1">
    <location>
        <begin position="24"/>
        <end position="100"/>
    </location>
</feature>
<feature type="signal peptide" evidence="1">
    <location>
        <begin position="1"/>
        <end position="23"/>
    </location>
</feature>
<dbReference type="PANTHER" id="PTHR21180">
    <property type="entry name" value="ENDONUCLEASE/EXONUCLEASE/PHOSPHATASE FAMILY DOMAIN-CONTAINING PROTEIN 1"/>
    <property type="match status" value="1"/>
</dbReference>
<dbReference type="Pfam" id="PF12836">
    <property type="entry name" value="HHH_3"/>
    <property type="match status" value="1"/>
</dbReference>
<gene>
    <name evidence="2" type="ORF">FU658_04710</name>
</gene>
<dbReference type="AlphaFoldDB" id="A0A5C8KXF6"/>
<dbReference type="GO" id="GO:0015627">
    <property type="term" value="C:type II protein secretion system complex"/>
    <property type="evidence" value="ECO:0007669"/>
    <property type="project" value="TreeGrafter"/>
</dbReference>
<evidence type="ECO:0000313" key="2">
    <source>
        <dbReference type="EMBL" id="TXK65088.1"/>
    </source>
</evidence>